<evidence type="ECO:0000313" key="3">
    <source>
        <dbReference type="EMBL" id="PZR30378.1"/>
    </source>
</evidence>
<sequence length="214" mass="23848">MRAMVLLVMMVLLATFVRAEESRTLFLPAGRAESRLLESARRHVARGETDQAMAIFAELIERQPDFASAITERAFLREKLGDLAGAKADYERVLELAPMREKSWSHTAWIRALMKADLEEAARRCDRALAISRSLDAIDSCRFVAFQRGDYATASALYDEALRVSPRSDSSRYMRGLTHLRQGQEAEGHADIAKALKGTPSLAELWAKRGAPAP</sequence>
<protein>
    <submittedName>
        <fullName evidence="3">Uncharacterized protein</fullName>
    </submittedName>
</protein>
<dbReference type="Gene3D" id="1.25.40.10">
    <property type="entry name" value="Tetratricopeptide repeat domain"/>
    <property type="match status" value="2"/>
</dbReference>
<evidence type="ECO:0000313" key="4">
    <source>
        <dbReference type="Proteomes" id="UP000249393"/>
    </source>
</evidence>
<dbReference type="PANTHER" id="PTHR44858">
    <property type="entry name" value="TETRATRICOPEPTIDE REPEAT PROTEIN 6"/>
    <property type="match status" value="1"/>
</dbReference>
<dbReference type="RefSeq" id="WP_304283266.1">
    <property type="nucleotide sequence ID" value="NZ_QFQZ01000140.1"/>
</dbReference>
<comment type="caution">
    <text evidence="3">The sequence shown here is derived from an EMBL/GenBank/DDBJ whole genome shotgun (WGS) entry which is preliminary data.</text>
</comment>
<dbReference type="InterPro" id="IPR050498">
    <property type="entry name" value="Ycf3"/>
</dbReference>
<dbReference type="PANTHER" id="PTHR44858:SF1">
    <property type="entry name" value="UDP-N-ACETYLGLUCOSAMINE--PEPTIDE N-ACETYLGLUCOSAMINYLTRANSFERASE SPINDLY-RELATED"/>
    <property type="match status" value="1"/>
</dbReference>
<dbReference type="InterPro" id="IPR011990">
    <property type="entry name" value="TPR-like_helical_dom_sf"/>
</dbReference>
<dbReference type="Pfam" id="PF13432">
    <property type="entry name" value="TPR_16"/>
    <property type="match status" value="2"/>
</dbReference>
<proteinExistence type="predicted"/>
<accession>A0A2W5W9Z6</accession>
<dbReference type="SUPFAM" id="SSF48452">
    <property type="entry name" value="TPR-like"/>
    <property type="match status" value="1"/>
</dbReference>
<dbReference type="AlphaFoldDB" id="A0A2W5W9Z6"/>
<name>A0A2W5W9Z6_9CAUL</name>
<dbReference type="GO" id="GO:0009279">
    <property type="term" value="C:cell outer membrane"/>
    <property type="evidence" value="ECO:0007669"/>
    <property type="project" value="TreeGrafter"/>
</dbReference>
<keyword evidence="2" id="KW-0802">TPR repeat</keyword>
<dbReference type="GO" id="GO:0046813">
    <property type="term" value="P:receptor-mediated virion attachment to host cell"/>
    <property type="evidence" value="ECO:0007669"/>
    <property type="project" value="TreeGrafter"/>
</dbReference>
<keyword evidence="1" id="KW-0677">Repeat</keyword>
<evidence type="ECO:0000256" key="1">
    <source>
        <dbReference type="ARBA" id="ARBA00022737"/>
    </source>
</evidence>
<dbReference type="EMBL" id="QFQZ01000140">
    <property type="protein sequence ID" value="PZR30378.1"/>
    <property type="molecule type" value="Genomic_DNA"/>
</dbReference>
<gene>
    <name evidence="3" type="ORF">DI526_22660</name>
</gene>
<dbReference type="Proteomes" id="UP000249393">
    <property type="component" value="Unassembled WGS sequence"/>
</dbReference>
<evidence type="ECO:0000256" key="2">
    <source>
        <dbReference type="ARBA" id="ARBA00022803"/>
    </source>
</evidence>
<reference evidence="3 4" key="1">
    <citation type="submission" date="2017-08" db="EMBL/GenBank/DDBJ databases">
        <title>Infants hospitalized years apart are colonized by the same room-sourced microbial strains.</title>
        <authorList>
            <person name="Brooks B."/>
            <person name="Olm M.R."/>
            <person name="Firek B.A."/>
            <person name="Baker R."/>
            <person name="Thomas B.C."/>
            <person name="Morowitz M.J."/>
            <person name="Banfield J.F."/>
        </authorList>
    </citation>
    <scope>NUCLEOTIDE SEQUENCE [LARGE SCALE GENOMIC DNA]</scope>
    <source>
        <strain evidence="3">S2_003_000_R2_4</strain>
    </source>
</reference>
<organism evidence="3 4">
    <name type="scientific">Caulobacter segnis</name>
    <dbReference type="NCBI Taxonomy" id="88688"/>
    <lineage>
        <taxon>Bacteria</taxon>
        <taxon>Pseudomonadati</taxon>
        <taxon>Pseudomonadota</taxon>
        <taxon>Alphaproteobacteria</taxon>
        <taxon>Caulobacterales</taxon>
        <taxon>Caulobacteraceae</taxon>
        <taxon>Caulobacter</taxon>
    </lineage>
</organism>